<dbReference type="Pfam" id="PF00005">
    <property type="entry name" value="ABC_tran"/>
    <property type="match status" value="1"/>
</dbReference>
<evidence type="ECO:0000313" key="5">
    <source>
        <dbReference type="Proteomes" id="UP000317863"/>
    </source>
</evidence>
<gene>
    <name evidence="4" type="ORF">EXD82_05965</name>
</gene>
<dbReference type="SUPFAM" id="SSF52540">
    <property type="entry name" value="P-loop containing nucleoside triphosphate hydrolases"/>
    <property type="match status" value="1"/>
</dbReference>
<keyword evidence="1" id="KW-0547">Nucleotide-binding</keyword>
<evidence type="ECO:0000256" key="2">
    <source>
        <dbReference type="ARBA" id="ARBA00022840"/>
    </source>
</evidence>
<dbReference type="PANTHER" id="PTHR43514:SF11">
    <property type="entry name" value="ABC TRANSPORTER RELATED"/>
    <property type="match status" value="1"/>
</dbReference>
<evidence type="ECO:0000313" key="4">
    <source>
        <dbReference type="EMBL" id="TQQ84534.1"/>
    </source>
</evidence>
<dbReference type="RefSeq" id="WP_142536009.1">
    <property type="nucleotide sequence ID" value="NZ_SGJB01000009.1"/>
</dbReference>
<dbReference type="GO" id="GO:0016887">
    <property type="term" value="F:ATP hydrolysis activity"/>
    <property type="evidence" value="ECO:0007669"/>
    <property type="project" value="InterPro"/>
</dbReference>
<dbReference type="Proteomes" id="UP000317863">
    <property type="component" value="Unassembled WGS sequence"/>
</dbReference>
<name>A0A544QV09_9FIRM</name>
<dbReference type="InterPro" id="IPR027417">
    <property type="entry name" value="P-loop_NTPase"/>
</dbReference>
<dbReference type="OrthoDB" id="9806149at2"/>
<evidence type="ECO:0000259" key="3">
    <source>
        <dbReference type="PROSITE" id="PS50893"/>
    </source>
</evidence>
<proteinExistence type="predicted"/>
<dbReference type="InterPro" id="IPR050334">
    <property type="entry name" value="Molybdenum_import_ModC"/>
</dbReference>
<dbReference type="PROSITE" id="PS00211">
    <property type="entry name" value="ABC_TRANSPORTER_1"/>
    <property type="match status" value="1"/>
</dbReference>
<dbReference type="SMART" id="SM00382">
    <property type="entry name" value="AAA"/>
    <property type="match status" value="1"/>
</dbReference>
<evidence type="ECO:0000256" key="1">
    <source>
        <dbReference type="ARBA" id="ARBA00022741"/>
    </source>
</evidence>
<sequence>MLELNNISFKVEENGESRTIIDDLSISFEEGGFYVITGPNGGGKSTLAKLIMGISELSEGQILFDGEDITDKNITERANMGIGYAFQQPPRIKGMTVEDLLKIAHKGDLPEEECCQYLADVGLCPKEYLSREVDNSLSGGEMKRIEIATILARDLKIAIFDEPEAGIDLWSFAKLNETFQKMHKEKNHTIIIISHQERILELADKIIVLENGKIKTMGTKEEVLPSILNQVNGTVCAIQGKELFNE</sequence>
<dbReference type="AlphaFoldDB" id="A0A544QV09"/>
<dbReference type="PANTHER" id="PTHR43514">
    <property type="entry name" value="ABC TRANSPORTER I FAMILY MEMBER 10"/>
    <property type="match status" value="1"/>
</dbReference>
<accession>A0A544QV09</accession>
<dbReference type="Gene3D" id="3.40.50.300">
    <property type="entry name" value="P-loop containing nucleotide triphosphate hydrolases"/>
    <property type="match status" value="1"/>
</dbReference>
<dbReference type="EMBL" id="SGJB01000009">
    <property type="protein sequence ID" value="TQQ84534.1"/>
    <property type="molecule type" value="Genomic_DNA"/>
</dbReference>
<protein>
    <submittedName>
        <fullName evidence="4">ATP-binding cassette domain-containing protein</fullName>
    </submittedName>
</protein>
<dbReference type="InterPro" id="IPR003439">
    <property type="entry name" value="ABC_transporter-like_ATP-bd"/>
</dbReference>
<dbReference type="GO" id="GO:0005524">
    <property type="term" value="F:ATP binding"/>
    <property type="evidence" value="ECO:0007669"/>
    <property type="project" value="UniProtKB-KW"/>
</dbReference>
<comment type="caution">
    <text evidence="4">The sequence shown here is derived from an EMBL/GenBank/DDBJ whole genome shotgun (WGS) entry which is preliminary data.</text>
</comment>
<feature type="domain" description="ABC transporter" evidence="3">
    <location>
        <begin position="2"/>
        <end position="236"/>
    </location>
</feature>
<dbReference type="PROSITE" id="PS50893">
    <property type="entry name" value="ABC_TRANSPORTER_2"/>
    <property type="match status" value="1"/>
</dbReference>
<reference evidence="4 5" key="1">
    <citation type="submission" date="2019-02" db="EMBL/GenBank/DDBJ databases">
        <title>Peptostreptococcaceae bacterium ZHW00191 nov., a new bacterium isolated from the human gut.</title>
        <authorList>
            <person name="Zhou H.-W."/>
            <person name="Chen X.-J."/>
        </authorList>
    </citation>
    <scope>NUCLEOTIDE SEQUENCE [LARGE SCALE GENOMIC DNA]</scope>
    <source>
        <strain evidence="4 5">ZHW00191</strain>
    </source>
</reference>
<keyword evidence="2 4" id="KW-0067">ATP-binding</keyword>
<organism evidence="4 5">
    <name type="scientific">Peptacetobacter hominis</name>
    <dbReference type="NCBI Taxonomy" id="2743610"/>
    <lineage>
        <taxon>Bacteria</taxon>
        <taxon>Bacillati</taxon>
        <taxon>Bacillota</taxon>
        <taxon>Clostridia</taxon>
        <taxon>Peptostreptococcales</taxon>
        <taxon>Peptostreptococcaceae</taxon>
        <taxon>Peptacetobacter</taxon>
    </lineage>
</organism>
<keyword evidence="5" id="KW-1185">Reference proteome</keyword>
<dbReference type="InterPro" id="IPR017871">
    <property type="entry name" value="ABC_transporter-like_CS"/>
</dbReference>
<dbReference type="InterPro" id="IPR003593">
    <property type="entry name" value="AAA+_ATPase"/>
</dbReference>